<gene>
    <name evidence="7" type="ORF">NAV_LOCUS7118</name>
</gene>
<dbReference type="SUPFAM" id="SSF161219">
    <property type="entry name" value="CHY zinc finger-like"/>
    <property type="match status" value="1"/>
</dbReference>
<evidence type="ECO:0000313" key="8">
    <source>
        <dbReference type="Proteomes" id="UP000276991"/>
    </source>
</evidence>
<dbReference type="GO" id="GO:0008270">
    <property type="term" value="F:zinc ion binding"/>
    <property type="evidence" value="ECO:0007669"/>
    <property type="project" value="UniProtKB-KW"/>
</dbReference>
<dbReference type="PROSITE" id="PS51266">
    <property type="entry name" value="ZF_CHY"/>
    <property type="match status" value="1"/>
</dbReference>
<evidence type="ECO:0000313" key="7">
    <source>
        <dbReference type="EMBL" id="VBB32327.1"/>
    </source>
</evidence>
<evidence type="ECO:0000256" key="5">
    <source>
        <dbReference type="SAM" id="Phobius"/>
    </source>
</evidence>
<evidence type="ECO:0000256" key="2">
    <source>
        <dbReference type="ARBA" id="ARBA00022771"/>
    </source>
</evidence>
<keyword evidence="5" id="KW-0472">Membrane</keyword>
<feature type="transmembrane region" description="Helical" evidence="5">
    <location>
        <begin position="265"/>
        <end position="286"/>
    </location>
</feature>
<evidence type="ECO:0000256" key="1">
    <source>
        <dbReference type="ARBA" id="ARBA00022723"/>
    </source>
</evidence>
<dbReference type="STRING" id="6277.A0A498SKH5"/>
<dbReference type="AlphaFoldDB" id="A0A498SKH5"/>
<keyword evidence="5" id="KW-0812">Transmembrane</keyword>
<feature type="non-terminal residue" evidence="7">
    <location>
        <position position="1"/>
    </location>
</feature>
<accession>A0A498SKH5</accession>
<dbReference type="Proteomes" id="UP000276991">
    <property type="component" value="Unassembled WGS sequence"/>
</dbReference>
<dbReference type="EMBL" id="UPTC01001659">
    <property type="protein sequence ID" value="VBB32327.1"/>
    <property type="molecule type" value="Genomic_DNA"/>
</dbReference>
<dbReference type="InterPro" id="IPR037274">
    <property type="entry name" value="Znf_CHY_sf"/>
</dbReference>
<evidence type="ECO:0000256" key="4">
    <source>
        <dbReference type="PROSITE-ProRule" id="PRU00601"/>
    </source>
</evidence>
<keyword evidence="8" id="KW-1185">Reference proteome</keyword>
<dbReference type="Pfam" id="PF05495">
    <property type="entry name" value="zf-CHY"/>
    <property type="match status" value="1"/>
</dbReference>
<keyword evidence="5" id="KW-1133">Transmembrane helix</keyword>
<evidence type="ECO:0000256" key="3">
    <source>
        <dbReference type="ARBA" id="ARBA00022833"/>
    </source>
</evidence>
<keyword evidence="1" id="KW-0479">Metal-binding</keyword>
<sequence>CLNGFSIRISPQLVHQNSNVMALLEPKGCVPLDCVLLSSKLSYICLQCGKEATAENLIYGITNKSWCYGCHSKCEFEIRTIRFVGDFNSIVKEDNSVQKSKQKKKIERSMMLIEGQPLPENGTCRHYKKSYRWFRFPCCGKLYPCDLCHNDAEKEHEMKLANRMVCGFCSKEQVALVMSDTGSDLAEVNTTYHYRFCKYLTPIRTGVGLLTILGKDLNKVEEIFFAVIARVDGVCCRVFILILNFDGIRRGLLYLFFATFCFYPNLTELSIVPGIFLALTAVLYLLKPIQLKKIVLIHESESNVQSVRRTLA</sequence>
<dbReference type="InterPro" id="IPR008913">
    <property type="entry name" value="Znf_CHY"/>
</dbReference>
<organism evidence="7 8">
    <name type="scientific">Acanthocheilonema viteae</name>
    <name type="common">Filarial nematode worm</name>
    <name type="synonym">Dipetalonema viteae</name>
    <dbReference type="NCBI Taxonomy" id="6277"/>
    <lineage>
        <taxon>Eukaryota</taxon>
        <taxon>Metazoa</taxon>
        <taxon>Ecdysozoa</taxon>
        <taxon>Nematoda</taxon>
        <taxon>Chromadorea</taxon>
        <taxon>Rhabditida</taxon>
        <taxon>Spirurina</taxon>
        <taxon>Spiruromorpha</taxon>
        <taxon>Filarioidea</taxon>
        <taxon>Onchocercidae</taxon>
        <taxon>Acanthocheilonema</taxon>
    </lineage>
</organism>
<dbReference type="OrthoDB" id="5869106at2759"/>
<name>A0A498SKH5_ACAVI</name>
<protein>
    <recommendedName>
        <fullName evidence="6">CHY-type domain-containing protein</fullName>
    </recommendedName>
</protein>
<evidence type="ECO:0000259" key="6">
    <source>
        <dbReference type="PROSITE" id="PS51266"/>
    </source>
</evidence>
<feature type="domain" description="CHY-type" evidence="6">
    <location>
        <begin position="117"/>
        <end position="187"/>
    </location>
</feature>
<keyword evidence="3" id="KW-0862">Zinc</keyword>
<reference evidence="7 8" key="1">
    <citation type="submission" date="2018-08" db="EMBL/GenBank/DDBJ databases">
        <authorList>
            <person name="Laetsch R D."/>
            <person name="Stevens L."/>
            <person name="Kumar S."/>
            <person name="Blaxter L. M."/>
        </authorList>
    </citation>
    <scope>NUCLEOTIDE SEQUENCE [LARGE SCALE GENOMIC DNA]</scope>
</reference>
<proteinExistence type="predicted"/>
<keyword evidence="2 4" id="KW-0863">Zinc-finger</keyword>